<evidence type="ECO:0000313" key="2">
    <source>
        <dbReference type="EMBL" id="GHP00787.1"/>
    </source>
</evidence>
<dbReference type="GO" id="GO:0004803">
    <property type="term" value="F:transposase activity"/>
    <property type="evidence" value="ECO:0007669"/>
    <property type="project" value="InterPro"/>
</dbReference>
<accession>A0A8J3J3B3</accession>
<dbReference type="Proteomes" id="UP000597444">
    <property type="component" value="Unassembled WGS sequence"/>
</dbReference>
<dbReference type="GO" id="GO:0006313">
    <property type="term" value="P:DNA transposition"/>
    <property type="evidence" value="ECO:0007669"/>
    <property type="project" value="InterPro"/>
</dbReference>
<evidence type="ECO:0000313" key="3">
    <source>
        <dbReference type="Proteomes" id="UP000597444"/>
    </source>
</evidence>
<name>A0A8J3J3B3_9CHLR</name>
<sequence length="55" mass="6107">MTWGKKIWGRKRHLLVDTQGHVLAVKVTGAHRSDQEGARALLSPLADSFPRMALV</sequence>
<proteinExistence type="predicted"/>
<evidence type="ECO:0000259" key="1">
    <source>
        <dbReference type="Pfam" id="PF01609"/>
    </source>
</evidence>
<dbReference type="AlphaFoldDB" id="A0A8J3J3B3"/>
<dbReference type="EMBL" id="BNJK01000003">
    <property type="protein sequence ID" value="GHP00787.1"/>
    <property type="molecule type" value="Genomic_DNA"/>
</dbReference>
<gene>
    <name evidence="2" type="ORF">KSF_108340</name>
</gene>
<dbReference type="InterPro" id="IPR002559">
    <property type="entry name" value="Transposase_11"/>
</dbReference>
<protein>
    <recommendedName>
        <fullName evidence="1">Transposase IS4-like domain-containing protein</fullName>
    </recommendedName>
</protein>
<feature type="domain" description="Transposase IS4-like" evidence="1">
    <location>
        <begin position="4"/>
        <end position="47"/>
    </location>
</feature>
<organism evidence="2 3">
    <name type="scientific">Reticulibacter mediterranei</name>
    <dbReference type="NCBI Taxonomy" id="2778369"/>
    <lineage>
        <taxon>Bacteria</taxon>
        <taxon>Bacillati</taxon>
        <taxon>Chloroflexota</taxon>
        <taxon>Ktedonobacteria</taxon>
        <taxon>Ktedonobacterales</taxon>
        <taxon>Reticulibacteraceae</taxon>
        <taxon>Reticulibacter</taxon>
    </lineage>
</organism>
<comment type="caution">
    <text evidence="2">The sequence shown here is derived from an EMBL/GenBank/DDBJ whole genome shotgun (WGS) entry which is preliminary data.</text>
</comment>
<reference evidence="2" key="1">
    <citation type="submission" date="2020-10" db="EMBL/GenBank/DDBJ databases">
        <title>Taxonomic study of unclassified bacteria belonging to the class Ktedonobacteria.</title>
        <authorList>
            <person name="Yabe S."/>
            <person name="Wang C.M."/>
            <person name="Zheng Y."/>
            <person name="Sakai Y."/>
            <person name="Cavaletti L."/>
            <person name="Monciardini P."/>
            <person name="Donadio S."/>
        </authorList>
    </citation>
    <scope>NUCLEOTIDE SEQUENCE</scope>
    <source>
        <strain evidence="2">ID150040</strain>
    </source>
</reference>
<keyword evidence="3" id="KW-1185">Reference proteome</keyword>
<dbReference type="Pfam" id="PF01609">
    <property type="entry name" value="DDE_Tnp_1"/>
    <property type="match status" value="1"/>
</dbReference>
<dbReference type="GO" id="GO:0003677">
    <property type="term" value="F:DNA binding"/>
    <property type="evidence" value="ECO:0007669"/>
    <property type="project" value="InterPro"/>
</dbReference>